<name>A0A0V1AKM9_TRIBR</name>
<accession>A0A0V1AKM9</accession>
<dbReference type="AlphaFoldDB" id="A0A0V1AKM9"/>
<dbReference type="EMBL" id="JYDI01002350">
    <property type="protein sequence ID" value="KRY25409.1"/>
    <property type="molecule type" value="Genomic_DNA"/>
</dbReference>
<keyword evidence="2" id="KW-1185">Reference proteome</keyword>
<evidence type="ECO:0000313" key="1">
    <source>
        <dbReference type="EMBL" id="KRY25409.1"/>
    </source>
</evidence>
<proteinExistence type="predicted"/>
<sequence>MNNQLLQKPKYYIETVDCKHSFHDDVRILI</sequence>
<comment type="caution">
    <text evidence="1">The sequence shown here is derived from an EMBL/GenBank/DDBJ whole genome shotgun (WGS) entry which is preliminary data.</text>
</comment>
<evidence type="ECO:0000313" key="2">
    <source>
        <dbReference type="Proteomes" id="UP000054653"/>
    </source>
</evidence>
<protein>
    <submittedName>
        <fullName evidence="1">Uncharacterized protein</fullName>
    </submittedName>
</protein>
<reference evidence="1 2" key="1">
    <citation type="submission" date="2015-01" db="EMBL/GenBank/DDBJ databases">
        <title>Evolution of Trichinella species and genotypes.</title>
        <authorList>
            <person name="Korhonen P.K."/>
            <person name="Edoardo P."/>
            <person name="Giuseppe L.R."/>
            <person name="Gasser R.B."/>
        </authorList>
    </citation>
    <scope>NUCLEOTIDE SEQUENCE [LARGE SCALE GENOMIC DNA]</scope>
    <source>
        <strain evidence="1">ISS120</strain>
    </source>
</reference>
<organism evidence="1 2">
    <name type="scientific">Trichinella britovi</name>
    <name type="common">Parasitic roundworm</name>
    <dbReference type="NCBI Taxonomy" id="45882"/>
    <lineage>
        <taxon>Eukaryota</taxon>
        <taxon>Metazoa</taxon>
        <taxon>Ecdysozoa</taxon>
        <taxon>Nematoda</taxon>
        <taxon>Enoplea</taxon>
        <taxon>Dorylaimia</taxon>
        <taxon>Trichinellida</taxon>
        <taxon>Trichinellidae</taxon>
        <taxon>Trichinella</taxon>
    </lineage>
</organism>
<gene>
    <name evidence="1" type="ORF">T03_7909</name>
</gene>
<dbReference type="Proteomes" id="UP000054653">
    <property type="component" value="Unassembled WGS sequence"/>
</dbReference>